<dbReference type="NCBIfam" id="NF010675">
    <property type="entry name" value="PRK14072.1"/>
    <property type="match status" value="1"/>
</dbReference>
<comment type="subcellular location">
    <subcellularLocation>
        <location evidence="6">Cytoplasm</location>
    </subcellularLocation>
</comment>
<dbReference type="PANTHER" id="PTHR45770">
    <property type="entry name" value="ATP-DEPENDENT 6-PHOSPHOFRUCTOKINASE 1"/>
    <property type="match status" value="1"/>
</dbReference>
<dbReference type="InterPro" id="IPR000023">
    <property type="entry name" value="Phosphofructokinase_dom"/>
</dbReference>
<comment type="function">
    <text evidence="6">Catalyzes the phosphorylation of D-fructose 6-phosphate, the first committing step of glycolysis. Uses inorganic phosphate (PPi) as phosphoryl donor instead of ATP like common ATP-dependent phosphofructokinases (ATP-PFKs), which renders the reaction reversible, and can thus function both in glycolysis and gluconeogenesis. Consistently, PPi-PFK can replace the enzymes of both the forward (ATP-PFK) and reverse (fructose-bisphosphatase (FBPase)) reactions.</text>
</comment>
<keyword evidence="6" id="KW-0963">Cytoplasm</keyword>
<accession>A0A6L6LWS2</accession>
<feature type="binding site" evidence="6">
    <location>
        <begin position="176"/>
        <end position="178"/>
    </location>
    <ligand>
        <name>substrate</name>
    </ligand>
</feature>
<dbReference type="Gene3D" id="3.40.50.460">
    <property type="entry name" value="Phosphofructokinase domain"/>
    <property type="match status" value="1"/>
</dbReference>
<dbReference type="SUPFAM" id="SSF53784">
    <property type="entry name" value="Phosphofructokinase"/>
    <property type="match status" value="1"/>
</dbReference>
<dbReference type="RefSeq" id="WP_172726335.1">
    <property type="nucleotide sequence ID" value="NZ_WMZN01000039.1"/>
</dbReference>
<evidence type="ECO:0000256" key="2">
    <source>
        <dbReference type="ARBA" id="ARBA00022679"/>
    </source>
</evidence>
<dbReference type="GO" id="GO:0005737">
    <property type="term" value="C:cytoplasm"/>
    <property type="evidence" value="ECO:0007669"/>
    <property type="project" value="UniProtKB-SubCell"/>
</dbReference>
<keyword evidence="4 6" id="KW-0418">Kinase</keyword>
<comment type="caution">
    <text evidence="6">Lacks conserved residue(s) required for the propagation of feature annotation.</text>
</comment>
<feature type="domain" description="Phosphofructokinase" evidence="7">
    <location>
        <begin position="4"/>
        <end position="309"/>
    </location>
</feature>
<keyword evidence="5 6" id="KW-0460">Magnesium</keyword>
<dbReference type="PIRSF" id="PIRSF036483">
    <property type="entry name" value="PFK_XF0274"/>
    <property type="match status" value="1"/>
</dbReference>
<dbReference type="AlphaFoldDB" id="A0A6L6LWS2"/>
<evidence type="ECO:0000256" key="3">
    <source>
        <dbReference type="ARBA" id="ARBA00022723"/>
    </source>
</evidence>
<dbReference type="PRINTS" id="PR00476">
    <property type="entry name" value="PHFRCTKINASE"/>
</dbReference>
<comment type="caution">
    <text evidence="8">The sequence shown here is derived from an EMBL/GenBank/DDBJ whole genome shotgun (WGS) entry which is preliminary data.</text>
</comment>
<feature type="site" description="Important for catalytic activity; stabilizes the transition state when the phosphoryl donor is PPi" evidence="6">
    <location>
        <position position="130"/>
    </location>
</feature>
<dbReference type="EMBL" id="WMZU01000037">
    <property type="protein sequence ID" value="MTS28798.1"/>
    <property type="molecule type" value="Genomic_DNA"/>
</dbReference>
<dbReference type="GO" id="GO:0047334">
    <property type="term" value="F:diphosphate-fructose-6-phosphate 1-phosphotransferase activity"/>
    <property type="evidence" value="ECO:0007669"/>
    <property type="project" value="UniProtKB-EC"/>
</dbReference>
<dbReference type="InterPro" id="IPR050929">
    <property type="entry name" value="PFKA"/>
</dbReference>
<evidence type="ECO:0000313" key="8">
    <source>
        <dbReference type="EMBL" id="MTS28798.1"/>
    </source>
</evidence>
<keyword evidence="3 6" id="KW-0479">Metal-binding</keyword>
<name>A0A6L6LWS2_9FIRM</name>
<dbReference type="Gene3D" id="3.40.50.450">
    <property type="match status" value="1"/>
</dbReference>
<comment type="similarity">
    <text evidence="6">Belongs to the phosphofructokinase type A (PFKA) family. PPi-dependent PFK group II subfamily. Clade 'B2' sub-subfamily.</text>
</comment>
<dbReference type="InterPro" id="IPR035966">
    <property type="entry name" value="PKF_sf"/>
</dbReference>
<dbReference type="GO" id="GO:0003872">
    <property type="term" value="F:6-phosphofructokinase activity"/>
    <property type="evidence" value="ECO:0007669"/>
    <property type="project" value="UniProtKB-UniRule"/>
</dbReference>
<proteinExistence type="inferred from homology"/>
<evidence type="ECO:0000256" key="1">
    <source>
        <dbReference type="ARBA" id="ARBA00001946"/>
    </source>
</evidence>
<feature type="binding site" evidence="6">
    <location>
        <position position="233"/>
    </location>
    <ligand>
        <name>substrate</name>
    </ligand>
</feature>
<dbReference type="Pfam" id="PF00365">
    <property type="entry name" value="PFK"/>
    <property type="match status" value="1"/>
</dbReference>
<evidence type="ECO:0000256" key="6">
    <source>
        <dbReference type="HAMAP-Rule" id="MF_01978"/>
    </source>
</evidence>
<sequence>MANLLIAHGGAPTAVINASLYGAVMEAKRFPGIEHIYAAVYGSAGILNEQFTDLAQVPEEELEKLLRTPGSAIGTSRTHLEPEDYAAMAQILKKHDIRYVLFTGGNGSMDTCGHLRAACGNDVFVAGIPKTIDNDISVIDHAPGYGSAANFIVQCVSEIAQDVRSLPIHVSIIETMGRNAGWITAAAALARRAEGDAPDIICLPEVPFDEERFLARVRELHDKKGGVVVVVSEGLKNADGSTVAPPLFEEGRARYDGDVGTYLARLIIEKLSIKARSEKPGIWGRACAQAQSSVDREEAVRMGALAARAVLSGKSGVMAGLMRCSTDPYICEDVLVPIEQVMLEERLMPKEFISDDGFDVTDAFCEWCRPLLGSAPAQYADFKHSVNMEGVRLH</sequence>
<dbReference type="GO" id="GO:0046872">
    <property type="term" value="F:metal ion binding"/>
    <property type="evidence" value="ECO:0007669"/>
    <property type="project" value="UniProtKB-KW"/>
</dbReference>
<dbReference type="GO" id="GO:0006002">
    <property type="term" value="P:fructose 6-phosphate metabolic process"/>
    <property type="evidence" value="ECO:0007669"/>
    <property type="project" value="InterPro"/>
</dbReference>
<evidence type="ECO:0000259" key="7">
    <source>
        <dbReference type="Pfam" id="PF00365"/>
    </source>
</evidence>
<dbReference type="InterPro" id="IPR022953">
    <property type="entry name" value="ATP_PFK"/>
</dbReference>
<keyword evidence="2 6" id="KW-0808">Transferase</keyword>
<evidence type="ECO:0000256" key="4">
    <source>
        <dbReference type="ARBA" id="ARBA00022777"/>
    </source>
</evidence>
<feature type="binding site" evidence="6">
    <location>
        <begin position="131"/>
        <end position="133"/>
    </location>
    <ligand>
        <name>substrate</name>
    </ligand>
</feature>
<dbReference type="InterPro" id="IPR011404">
    <property type="entry name" value="PPi-PFK"/>
</dbReference>
<feature type="active site" description="Proton acceptor" evidence="6">
    <location>
        <position position="133"/>
    </location>
</feature>
<dbReference type="EC" id="2.7.1.90" evidence="6"/>
<gene>
    <name evidence="6" type="primary">pfp</name>
    <name evidence="8" type="ORF">GMD59_16125</name>
</gene>
<feature type="binding site" evidence="6">
    <location>
        <position position="106"/>
    </location>
    <ligand>
        <name>Mg(2+)</name>
        <dbReference type="ChEBI" id="CHEBI:18420"/>
        <note>catalytic</note>
    </ligand>
</feature>
<comment type="subunit">
    <text evidence="6">Homodimer.</text>
</comment>
<evidence type="ECO:0000256" key="5">
    <source>
        <dbReference type="ARBA" id="ARBA00022842"/>
    </source>
</evidence>
<keyword evidence="6" id="KW-0324">Glycolysis</keyword>
<organism evidence="8 9">
    <name type="scientific">Ruthenibacterium lactatiformans</name>
    <dbReference type="NCBI Taxonomy" id="1550024"/>
    <lineage>
        <taxon>Bacteria</taxon>
        <taxon>Bacillati</taxon>
        <taxon>Bacillota</taxon>
        <taxon>Clostridia</taxon>
        <taxon>Eubacteriales</taxon>
        <taxon>Oscillospiraceae</taxon>
        <taxon>Ruthenibacterium</taxon>
    </lineage>
</organism>
<comment type="cofactor">
    <cofactor evidence="1 6">
        <name>Mg(2+)</name>
        <dbReference type="ChEBI" id="CHEBI:18420"/>
    </cofactor>
</comment>
<comment type="pathway">
    <text evidence="6">Carbohydrate degradation; glycolysis; D-glyceraldehyde 3-phosphate and glycerone phosphate from D-glucose: step 3/4.</text>
</comment>
<dbReference type="HAMAP" id="MF_01978">
    <property type="entry name" value="Phosphofructokinase_II_B2"/>
    <property type="match status" value="1"/>
</dbReference>
<dbReference type="UniPathway" id="UPA00109">
    <property type="reaction ID" value="UER00182"/>
</dbReference>
<comment type="catalytic activity">
    <reaction evidence="6">
        <text>beta-D-fructose 6-phosphate + diphosphate = beta-D-fructose 1,6-bisphosphate + phosphate + H(+)</text>
        <dbReference type="Rhea" id="RHEA:13613"/>
        <dbReference type="ChEBI" id="CHEBI:15378"/>
        <dbReference type="ChEBI" id="CHEBI:32966"/>
        <dbReference type="ChEBI" id="CHEBI:33019"/>
        <dbReference type="ChEBI" id="CHEBI:43474"/>
        <dbReference type="ChEBI" id="CHEBI:57634"/>
        <dbReference type="EC" id="2.7.1.90"/>
    </reaction>
</comment>
<reference evidence="8 9" key="1">
    <citation type="journal article" date="2019" name="Nat. Med.">
        <title>A library of human gut bacterial isolates paired with longitudinal multiomics data enables mechanistic microbiome research.</title>
        <authorList>
            <person name="Poyet M."/>
            <person name="Groussin M."/>
            <person name="Gibbons S.M."/>
            <person name="Avila-Pacheco J."/>
            <person name="Jiang X."/>
            <person name="Kearney S.M."/>
            <person name="Perrotta A.R."/>
            <person name="Berdy B."/>
            <person name="Zhao S."/>
            <person name="Lieberman T.D."/>
            <person name="Swanson P.K."/>
            <person name="Smith M."/>
            <person name="Roesemann S."/>
            <person name="Alexander J.E."/>
            <person name="Rich S.A."/>
            <person name="Livny J."/>
            <person name="Vlamakis H."/>
            <person name="Clish C."/>
            <person name="Bullock K."/>
            <person name="Deik A."/>
            <person name="Scott J."/>
            <person name="Pierce K.A."/>
            <person name="Xavier R.J."/>
            <person name="Alm E.J."/>
        </authorList>
    </citation>
    <scope>NUCLEOTIDE SEQUENCE [LARGE SCALE GENOMIC DNA]</scope>
    <source>
        <strain evidence="8 9">BIOML-A4</strain>
    </source>
</reference>
<comment type="activity regulation">
    <text evidence="6">Non-allosteric.</text>
</comment>
<dbReference type="Proteomes" id="UP000472755">
    <property type="component" value="Unassembled WGS sequence"/>
</dbReference>
<evidence type="ECO:0000313" key="9">
    <source>
        <dbReference type="Proteomes" id="UP000472755"/>
    </source>
</evidence>
<protein>
    <recommendedName>
        <fullName evidence="6">Pyrophosphate--fructose 6-phosphate 1-phosphotransferase</fullName>
        <ecNumber evidence="6">2.7.1.90</ecNumber>
    </recommendedName>
    <alternativeName>
        <fullName evidence="6">6-phosphofructokinase, pyrophosphate dependent</fullName>
    </alternativeName>
    <alternativeName>
        <fullName evidence="6">PPi-dependent phosphofructokinase</fullName>
        <shortName evidence="6">PPi-PFK</shortName>
    </alternativeName>
    <alternativeName>
        <fullName evidence="6">Pyrophosphate-dependent 6-phosphofructose-1-kinase</fullName>
    </alternativeName>
</protein>